<reference evidence="10" key="1">
    <citation type="journal article" date="2010" name="Nature">
        <title>The Amphimedon queenslandica genome and the evolution of animal complexity.</title>
        <authorList>
            <person name="Srivastava M."/>
            <person name="Simakov O."/>
            <person name="Chapman J."/>
            <person name="Fahey B."/>
            <person name="Gauthier M.E."/>
            <person name="Mitros T."/>
            <person name="Richards G.S."/>
            <person name="Conaco C."/>
            <person name="Dacre M."/>
            <person name="Hellsten U."/>
            <person name="Larroux C."/>
            <person name="Putnam N.H."/>
            <person name="Stanke M."/>
            <person name="Adamska M."/>
            <person name="Darling A."/>
            <person name="Degnan S.M."/>
            <person name="Oakley T.H."/>
            <person name="Plachetzki D.C."/>
            <person name="Zhai Y."/>
            <person name="Adamski M."/>
            <person name="Calcino A."/>
            <person name="Cummins S.F."/>
            <person name="Goodstein D.M."/>
            <person name="Harris C."/>
            <person name="Jackson D.J."/>
            <person name="Leys S.P."/>
            <person name="Shu S."/>
            <person name="Woodcroft B.J."/>
            <person name="Vervoort M."/>
            <person name="Kosik K.S."/>
            <person name="Manning G."/>
            <person name="Degnan B.M."/>
            <person name="Rokhsar D.S."/>
        </authorList>
    </citation>
    <scope>NUCLEOTIDE SEQUENCE [LARGE SCALE GENOMIC DNA]</scope>
</reference>
<dbReference type="InterPro" id="IPR039859">
    <property type="entry name" value="PFA4/ZDH16/20/ERF2-like"/>
</dbReference>
<comment type="catalytic activity">
    <reaction evidence="7">
        <text>L-cysteinyl-[protein] + hexadecanoyl-CoA = S-hexadecanoyl-L-cysteinyl-[protein] + CoA</text>
        <dbReference type="Rhea" id="RHEA:36683"/>
        <dbReference type="Rhea" id="RHEA-COMP:10131"/>
        <dbReference type="Rhea" id="RHEA-COMP:11032"/>
        <dbReference type="ChEBI" id="CHEBI:29950"/>
        <dbReference type="ChEBI" id="CHEBI:57287"/>
        <dbReference type="ChEBI" id="CHEBI:57379"/>
        <dbReference type="ChEBI" id="CHEBI:74151"/>
        <dbReference type="EC" id="2.3.1.225"/>
    </reaction>
</comment>
<feature type="domain" description="Palmitoyltransferase DHHC" evidence="8">
    <location>
        <begin position="104"/>
        <end position="175"/>
    </location>
</feature>
<dbReference type="EnsemblMetazoa" id="XM_003387746.3">
    <property type="protein sequence ID" value="XP_003387794.2"/>
    <property type="gene ID" value="LOC100633899"/>
</dbReference>
<dbReference type="PANTHER" id="PTHR22883:SF488">
    <property type="entry name" value="PALMITOYLTRANSFERASE"/>
    <property type="match status" value="1"/>
</dbReference>
<dbReference type="GO" id="GO:0016020">
    <property type="term" value="C:membrane"/>
    <property type="evidence" value="ECO:0007669"/>
    <property type="project" value="UniProtKB-SubCell"/>
</dbReference>
<comment type="similarity">
    <text evidence="7">Belongs to the DHHC palmitoyltransferase family.</text>
</comment>
<name>A0AAN0IFN9_AMPQE</name>
<keyword evidence="6 7" id="KW-0012">Acyltransferase</keyword>
<dbReference type="GO" id="GO:0006612">
    <property type="term" value="P:protein targeting to membrane"/>
    <property type="evidence" value="ECO:0007669"/>
    <property type="project" value="TreeGrafter"/>
</dbReference>
<dbReference type="PROSITE" id="PS50216">
    <property type="entry name" value="DHHC"/>
    <property type="match status" value="1"/>
</dbReference>
<evidence type="ECO:0000256" key="3">
    <source>
        <dbReference type="ARBA" id="ARBA00022692"/>
    </source>
</evidence>
<evidence type="ECO:0000313" key="10">
    <source>
        <dbReference type="Proteomes" id="UP000007879"/>
    </source>
</evidence>
<evidence type="ECO:0000256" key="2">
    <source>
        <dbReference type="ARBA" id="ARBA00022679"/>
    </source>
</evidence>
<dbReference type="GO" id="GO:0005783">
    <property type="term" value="C:endoplasmic reticulum"/>
    <property type="evidence" value="ECO:0007669"/>
    <property type="project" value="TreeGrafter"/>
</dbReference>
<reference evidence="9" key="2">
    <citation type="submission" date="2024-06" db="UniProtKB">
        <authorList>
            <consortium name="EnsemblMetazoa"/>
        </authorList>
    </citation>
    <scope>IDENTIFICATION</scope>
</reference>
<evidence type="ECO:0000313" key="9">
    <source>
        <dbReference type="EnsemblMetazoa" id="XP_003387794.2"/>
    </source>
</evidence>
<evidence type="ECO:0000256" key="1">
    <source>
        <dbReference type="ARBA" id="ARBA00004141"/>
    </source>
</evidence>
<feature type="transmembrane region" description="Helical" evidence="7">
    <location>
        <begin position="43"/>
        <end position="69"/>
    </location>
</feature>
<keyword evidence="3 7" id="KW-0812">Transmembrane</keyword>
<sequence length="180" mass="21184">MSFLSKLPYIIATILLLIGGALFFAFPIRNIFEFYIRYEPNRIYLVIPILAGSYLVPMYFFVMSTFFLASFVDPGIYPRESTNEEDDFRQPLYRGAVVNGVSVRMKWCETCKFYRPPRTSHCSICDNCVENFDHHCPWVDNCIGKRNYKYFFMFVNSLSFFILNGFGWTAFSIILHNQNR</sequence>
<comment type="domain">
    <text evidence="7">The DHHC domain is required for palmitoyltransferase activity.</text>
</comment>
<dbReference type="GO" id="GO:0005794">
    <property type="term" value="C:Golgi apparatus"/>
    <property type="evidence" value="ECO:0007669"/>
    <property type="project" value="TreeGrafter"/>
</dbReference>
<evidence type="ECO:0000256" key="7">
    <source>
        <dbReference type="RuleBase" id="RU079119"/>
    </source>
</evidence>
<feature type="transmembrane region" description="Helical" evidence="7">
    <location>
        <begin position="150"/>
        <end position="175"/>
    </location>
</feature>
<dbReference type="PANTHER" id="PTHR22883">
    <property type="entry name" value="ZINC FINGER DHHC DOMAIN CONTAINING PROTEIN"/>
    <property type="match status" value="1"/>
</dbReference>
<dbReference type="InterPro" id="IPR001594">
    <property type="entry name" value="Palmitoyltrfase_DHHC"/>
</dbReference>
<comment type="subcellular location">
    <subcellularLocation>
        <location evidence="1">Membrane</location>
        <topology evidence="1">Multi-pass membrane protein</topology>
    </subcellularLocation>
</comment>
<proteinExistence type="inferred from homology"/>
<dbReference type="KEGG" id="aqu:100633899"/>
<dbReference type="EC" id="2.3.1.225" evidence="7"/>
<keyword evidence="2 7" id="KW-0808">Transferase</keyword>
<accession>A0AAN0IFN9</accession>
<dbReference type="GO" id="GO:0019706">
    <property type="term" value="F:protein-cysteine S-palmitoyltransferase activity"/>
    <property type="evidence" value="ECO:0007669"/>
    <property type="project" value="UniProtKB-EC"/>
</dbReference>
<dbReference type="Proteomes" id="UP000007879">
    <property type="component" value="Unassembled WGS sequence"/>
</dbReference>
<evidence type="ECO:0000256" key="4">
    <source>
        <dbReference type="ARBA" id="ARBA00022989"/>
    </source>
</evidence>
<protein>
    <recommendedName>
        <fullName evidence="7">Palmitoyltransferase</fullName>
        <ecNumber evidence="7">2.3.1.225</ecNumber>
    </recommendedName>
</protein>
<keyword evidence="4 7" id="KW-1133">Transmembrane helix</keyword>
<keyword evidence="5 7" id="KW-0472">Membrane</keyword>
<feature type="transmembrane region" description="Helical" evidence="7">
    <location>
        <begin position="7"/>
        <end position="28"/>
    </location>
</feature>
<evidence type="ECO:0000256" key="5">
    <source>
        <dbReference type="ARBA" id="ARBA00023136"/>
    </source>
</evidence>
<dbReference type="Pfam" id="PF01529">
    <property type="entry name" value="DHHC"/>
    <property type="match status" value="1"/>
</dbReference>
<evidence type="ECO:0000256" key="6">
    <source>
        <dbReference type="ARBA" id="ARBA00023315"/>
    </source>
</evidence>
<dbReference type="RefSeq" id="XP_003387794.2">
    <property type="nucleotide sequence ID" value="XM_003387746.3"/>
</dbReference>
<dbReference type="AlphaFoldDB" id="A0AAN0IFN9"/>
<evidence type="ECO:0000259" key="8">
    <source>
        <dbReference type="Pfam" id="PF01529"/>
    </source>
</evidence>
<organism evidence="9 10">
    <name type="scientific">Amphimedon queenslandica</name>
    <name type="common">Sponge</name>
    <dbReference type="NCBI Taxonomy" id="400682"/>
    <lineage>
        <taxon>Eukaryota</taxon>
        <taxon>Metazoa</taxon>
        <taxon>Porifera</taxon>
        <taxon>Demospongiae</taxon>
        <taxon>Heteroscleromorpha</taxon>
        <taxon>Haplosclerida</taxon>
        <taxon>Niphatidae</taxon>
        <taxon>Amphimedon</taxon>
    </lineage>
</organism>
<keyword evidence="10" id="KW-1185">Reference proteome</keyword>
<dbReference type="GeneID" id="100633899"/>